<accession>A0A1L9V8W8</accession>
<dbReference type="GeneID" id="34463829"/>
<organism evidence="1 2">
    <name type="scientific">Aspergillus glaucus CBS 516.65</name>
    <dbReference type="NCBI Taxonomy" id="1160497"/>
    <lineage>
        <taxon>Eukaryota</taxon>
        <taxon>Fungi</taxon>
        <taxon>Dikarya</taxon>
        <taxon>Ascomycota</taxon>
        <taxon>Pezizomycotina</taxon>
        <taxon>Eurotiomycetes</taxon>
        <taxon>Eurotiomycetidae</taxon>
        <taxon>Eurotiales</taxon>
        <taxon>Aspergillaceae</taxon>
        <taxon>Aspergillus</taxon>
        <taxon>Aspergillus subgen. Aspergillus</taxon>
    </lineage>
</organism>
<dbReference type="EMBL" id="KV878911">
    <property type="protein sequence ID" value="OJJ80386.1"/>
    <property type="molecule type" value="Genomic_DNA"/>
</dbReference>
<dbReference type="OrthoDB" id="4517427at2759"/>
<reference evidence="2" key="1">
    <citation type="journal article" date="2017" name="Genome Biol.">
        <title>Comparative genomics reveals high biological diversity and specific adaptations in the industrially and medically important fungal genus Aspergillus.</title>
        <authorList>
            <person name="de Vries R.P."/>
            <person name="Riley R."/>
            <person name="Wiebenga A."/>
            <person name="Aguilar-Osorio G."/>
            <person name="Amillis S."/>
            <person name="Uchima C.A."/>
            <person name="Anderluh G."/>
            <person name="Asadollahi M."/>
            <person name="Askin M."/>
            <person name="Barry K."/>
            <person name="Battaglia E."/>
            <person name="Bayram O."/>
            <person name="Benocci T."/>
            <person name="Braus-Stromeyer S.A."/>
            <person name="Caldana C."/>
            <person name="Canovas D."/>
            <person name="Cerqueira G.C."/>
            <person name="Chen F."/>
            <person name="Chen W."/>
            <person name="Choi C."/>
            <person name="Clum A."/>
            <person name="Dos Santos R.A."/>
            <person name="Damasio A.R."/>
            <person name="Diallinas G."/>
            <person name="Emri T."/>
            <person name="Fekete E."/>
            <person name="Flipphi M."/>
            <person name="Freyberg S."/>
            <person name="Gallo A."/>
            <person name="Gournas C."/>
            <person name="Habgood R."/>
            <person name="Hainaut M."/>
            <person name="Harispe M.L."/>
            <person name="Henrissat B."/>
            <person name="Hilden K.S."/>
            <person name="Hope R."/>
            <person name="Hossain A."/>
            <person name="Karabika E."/>
            <person name="Karaffa L."/>
            <person name="Karanyi Z."/>
            <person name="Krasevec N."/>
            <person name="Kuo A."/>
            <person name="Kusch H."/>
            <person name="LaButti K."/>
            <person name="Lagendijk E.L."/>
            <person name="Lapidus A."/>
            <person name="Levasseur A."/>
            <person name="Lindquist E."/>
            <person name="Lipzen A."/>
            <person name="Logrieco A.F."/>
            <person name="MacCabe A."/>
            <person name="Maekelae M.R."/>
            <person name="Malavazi I."/>
            <person name="Melin P."/>
            <person name="Meyer V."/>
            <person name="Mielnichuk N."/>
            <person name="Miskei M."/>
            <person name="Molnar A.P."/>
            <person name="Mule G."/>
            <person name="Ngan C.Y."/>
            <person name="Orejas M."/>
            <person name="Orosz E."/>
            <person name="Ouedraogo J.P."/>
            <person name="Overkamp K.M."/>
            <person name="Park H.-S."/>
            <person name="Perrone G."/>
            <person name="Piumi F."/>
            <person name="Punt P.J."/>
            <person name="Ram A.F."/>
            <person name="Ramon A."/>
            <person name="Rauscher S."/>
            <person name="Record E."/>
            <person name="Riano-Pachon D.M."/>
            <person name="Robert V."/>
            <person name="Roehrig J."/>
            <person name="Ruller R."/>
            <person name="Salamov A."/>
            <person name="Salih N.S."/>
            <person name="Samson R.A."/>
            <person name="Sandor E."/>
            <person name="Sanguinetti M."/>
            <person name="Schuetze T."/>
            <person name="Sepcic K."/>
            <person name="Shelest E."/>
            <person name="Sherlock G."/>
            <person name="Sophianopoulou V."/>
            <person name="Squina F.M."/>
            <person name="Sun H."/>
            <person name="Susca A."/>
            <person name="Todd R.B."/>
            <person name="Tsang A."/>
            <person name="Unkles S.E."/>
            <person name="van de Wiele N."/>
            <person name="van Rossen-Uffink D."/>
            <person name="Oliveira J.V."/>
            <person name="Vesth T.C."/>
            <person name="Visser J."/>
            <person name="Yu J.-H."/>
            <person name="Zhou M."/>
            <person name="Andersen M.R."/>
            <person name="Archer D.B."/>
            <person name="Baker S.E."/>
            <person name="Benoit I."/>
            <person name="Brakhage A.A."/>
            <person name="Braus G.H."/>
            <person name="Fischer R."/>
            <person name="Frisvad J.C."/>
            <person name="Goldman G.H."/>
            <person name="Houbraken J."/>
            <person name="Oakley B."/>
            <person name="Pocsi I."/>
            <person name="Scazzocchio C."/>
            <person name="Seiboth B."/>
            <person name="vanKuyk P.A."/>
            <person name="Wortman J."/>
            <person name="Dyer P.S."/>
            <person name="Grigoriev I.V."/>
        </authorList>
    </citation>
    <scope>NUCLEOTIDE SEQUENCE [LARGE SCALE GENOMIC DNA]</scope>
    <source>
        <strain evidence="2">CBS 516.65</strain>
    </source>
</reference>
<gene>
    <name evidence="1" type="ORF">ASPGLDRAFT_51595</name>
</gene>
<dbReference type="RefSeq" id="XP_022397084.1">
    <property type="nucleotide sequence ID" value="XM_022547568.1"/>
</dbReference>
<evidence type="ECO:0000313" key="2">
    <source>
        <dbReference type="Proteomes" id="UP000184300"/>
    </source>
</evidence>
<sequence>MKASTTENDPFCTTTAAETTLADKPPRDMILLLLRYIIKPTIGDHPIISATAAPAAVQFATPSCLFYLYHSFWSCIYPISGTYFNAHLHVGQVQFQPCNG</sequence>
<protein>
    <submittedName>
        <fullName evidence="1">Uncharacterized protein</fullName>
    </submittedName>
</protein>
<dbReference type="Proteomes" id="UP000184300">
    <property type="component" value="Unassembled WGS sequence"/>
</dbReference>
<dbReference type="VEuPathDB" id="FungiDB:ASPGLDRAFT_51595"/>
<keyword evidence="2" id="KW-1185">Reference proteome</keyword>
<name>A0A1L9V8W8_ASPGL</name>
<dbReference type="AlphaFoldDB" id="A0A1L9V8W8"/>
<proteinExistence type="predicted"/>
<evidence type="ECO:0000313" key="1">
    <source>
        <dbReference type="EMBL" id="OJJ80386.1"/>
    </source>
</evidence>